<keyword evidence="2" id="KW-1185">Reference proteome</keyword>
<dbReference type="Proteomes" id="UP001220324">
    <property type="component" value="Unassembled WGS sequence"/>
</dbReference>
<organism evidence="1 2">
    <name type="scientific">Penicillium frequentans</name>
    <dbReference type="NCBI Taxonomy" id="3151616"/>
    <lineage>
        <taxon>Eukaryota</taxon>
        <taxon>Fungi</taxon>
        <taxon>Dikarya</taxon>
        <taxon>Ascomycota</taxon>
        <taxon>Pezizomycotina</taxon>
        <taxon>Eurotiomycetes</taxon>
        <taxon>Eurotiomycetidae</taxon>
        <taxon>Eurotiales</taxon>
        <taxon>Aspergillaceae</taxon>
        <taxon>Penicillium</taxon>
    </lineage>
</organism>
<proteinExistence type="predicted"/>
<evidence type="ECO:0008006" key="3">
    <source>
        <dbReference type="Google" id="ProtNLM"/>
    </source>
</evidence>
<reference evidence="1 2" key="1">
    <citation type="journal article" date="2023" name="IMA Fungus">
        <title>Comparative genomic study of the Penicillium genus elucidates a diverse pangenome and 15 lateral gene transfer events.</title>
        <authorList>
            <person name="Petersen C."/>
            <person name="Sorensen T."/>
            <person name="Nielsen M.R."/>
            <person name="Sondergaard T.E."/>
            <person name="Sorensen J.L."/>
            <person name="Fitzpatrick D.A."/>
            <person name="Frisvad J.C."/>
            <person name="Nielsen K.L."/>
        </authorList>
    </citation>
    <scope>NUCLEOTIDE SEQUENCE [LARGE SCALE GENOMIC DNA]</scope>
    <source>
        <strain evidence="1 2">IBT 35679</strain>
    </source>
</reference>
<protein>
    <recommendedName>
        <fullName evidence="3">F-box domain-containing protein</fullName>
    </recommendedName>
</protein>
<evidence type="ECO:0000313" key="1">
    <source>
        <dbReference type="EMBL" id="KAJ5557110.1"/>
    </source>
</evidence>
<evidence type="ECO:0000313" key="2">
    <source>
        <dbReference type="Proteomes" id="UP001220324"/>
    </source>
</evidence>
<accession>A0AAD6D6W8</accession>
<name>A0AAD6D6W8_9EURO</name>
<sequence>MLSILHQMDMVTLLTSQRVCHMWADLIRESKTLQQDLYFSPSSHEGNDEPRYGNPLLAKKFPFLKQLVNLNNDQNAGFRRPWGHKWEDISLRNLDLLRSPTKQDQYMRPEASWRRMLTHQPPLYTVGSFSGQAGRFGSNWSQSKAAEQTNGLQMEALFYWVVSLLFDKPRGTDISIFIGKGLSADVKHGYAGATGRRCQMSGGLDRMVREFDIVLAREFPFSGCAVYDSDGEEVHEPLTENEIILEQLRGVHREMTRTLHSLDLETYNEGWDHDGY</sequence>
<comment type="caution">
    <text evidence="1">The sequence shown here is derived from an EMBL/GenBank/DDBJ whole genome shotgun (WGS) entry which is preliminary data.</text>
</comment>
<dbReference type="AlphaFoldDB" id="A0AAD6D6W8"/>
<dbReference type="InterPro" id="IPR036047">
    <property type="entry name" value="F-box-like_dom_sf"/>
</dbReference>
<dbReference type="EMBL" id="JAQIZZ010000001">
    <property type="protein sequence ID" value="KAJ5557110.1"/>
    <property type="molecule type" value="Genomic_DNA"/>
</dbReference>
<dbReference type="SUPFAM" id="SSF81383">
    <property type="entry name" value="F-box domain"/>
    <property type="match status" value="1"/>
</dbReference>
<gene>
    <name evidence="1" type="ORF">N7494_001025</name>
</gene>